<keyword evidence="4 7" id="KW-0378">Hydrolase</keyword>
<dbReference type="InterPro" id="IPR017853">
    <property type="entry name" value="GH"/>
</dbReference>
<evidence type="ECO:0000256" key="4">
    <source>
        <dbReference type="ARBA" id="ARBA00022801"/>
    </source>
</evidence>
<gene>
    <name evidence="10" type="ORF">KHX94_06905</name>
</gene>
<evidence type="ECO:0000256" key="7">
    <source>
        <dbReference type="RuleBase" id="RU361154"/>
    </source>
</evidence>
<dbReference type="SUPFAM" id="SSF74650">
    <property type="entry name" value="Galactose mutarotase-like"/>
    <property type="match status" value="1"/>
</dbReference>
<dbReference type="PRINTS" id="PR00132">
    <property type="entry name" value="GLHYDRLASE2"/>
</dbReference>
<evidence type="ECO:0000256" key="8">
    <source>
        <dbReference type="SAM" id="SignalP"/>
    </source>
</evidence>
<keyword evidence="5 7" id="KW-0326">Glycosidase</keyword>
<evidence type="ECO:0000256" key="5">
    <source>
        <dbReference type="ARBA" id="ARBA00023295"/>
    </source>
</evidence>
<dbReference type="Proteomes" id="UP000676428">
    <property type="component" value="Chromosome"/>
</dbReference>
<dbReference type="Pfam" id="PF02836">
    <property type="entry name" value="Glyco_hydro_2_C"/>
    <property type="match status" value="1"/>
</dbReference>
<dbReference type="InterPro" id="IPR032312">
    <property type="entry name" value="LacZ_4"/>
</dbReference>
<dbReference type="InterPro" id="IPR006103">
    <property type="entry name" value="Glyco_hydro_2_cat"/>
</dbReference>
<feature type="chain" id="PRO_5046484525" description="Beta-galactosidase" evidence="8">
    <location>
        <begin position="28"/>
        <end position="1043"/>
    </location>
</feature>
<dbReference type="InterPro" id="IPR011013">
    <property type="entry name" value="Gal_mutarotase_sf_dom"/>
</dbReference>
<dbReference type="InterPro" id="IPR050347">
    <property type="entry name" value="Bact_Beta-galactosidase"/>
</dbReference>
<dbReference type="InterPro" id="IPR006104">
    <property type="entry name" value="Glyco_hydro_2_N"/>
</dbReference>
<feature type="domain" description="Beta galactosidase small chain/" evidence="9">
    <location>
        <begin position="761"/>
        <end position="1036"/>
    </location>
</feature>
<reference evidence="10 11" key="1">
    <citation type="journal article" date="2012" name="Int. J. Syst. Evol. Microbiol.">
        <title>Shewanella dokdonensis sp. nov., isolated from seawater.</title>
        <authorList>
            <person name="Sung H.R."/>
            <person name="Yoon J.H."/>
            <person name="Ghim S.Y."/>
        </authorList>
    </citation>
    <scope>NUCLEOTIDE SEQUENCE [LARGE SCALE GENOMIC DNA]</scope>
    <source>
        <strain evidence="10 11">DSM 23626</strain>
    </source>
</reference>
<feature type="signal peptide" evidence="8">
    <location>
        <begin position="1"/>
        <end position="27"/>
    </location>
</feature>
<sequence length="1043" mass="119160">MLGRIKNQLQGKVWLLLVSIFCSQALAVTQNDWENPSVFDINKLPDRAYFISYPSIKLAQAAQPQQSSQYYSLNGEWHFNFSTQPEKRPKDFYKADYDVSSWKLIKVPSTWQLQGYDYPIYSNINYPFPKNKPFIDHKYNPVGSYKRDFMVADDWRGKRIILHFGAVSSAFYVWVNGQKLGYSQDGKLPAEFDITDYIKSGKNQLAVEVYRWSDGSYLEDQDFWRMSGIERNVFLQIVPKVQLWDFRVQTSLKNHYQDGKLNLSVKIANNEKAAKKVKVVATVYDGQKQLWTQQQETVATDATSLLTFTHDFTDIQAWSAEIPKRYELLLTLQQSGQEDQVVRQFFGFREVKIAHGQLLVNGQPIIIKGVNRHEHDPVTGHTISHESMLTDITLMKQFNINTVRSSHYPNDPYWYELCDKYGLYVIDEANIEAHAYQFAEDGLGNDPSFKAAILDRVHGMIERDKNHPSIISWSLGNEISPGVNIAAAYNMAKSMDDNRIVQFETRETWFKERMTDVIGWMYADRKELEDKYLNKYPEQPFIWIEYAHAMGNSTGNLKELWDFVDKHPQVQGGSIWDWVDQGLQKKDANNNIYYGYGGDFEPKGVANDGNFNANGLVGSDRKPHPALYEVKKIYQNIAVQRLGDDKYLIKNNNFFKDLQDVRGHWALLENGQIVAQADIAKLATPPQHSEELTIDALRHYPFISGREYAVNFRFFTNQAEGLIPQQHEVANAQIILHSGSQTVNVPASNDIKLQQVGDSVNISAGDAAMVFDSKSGRLVSYQVSGKELIKSPLVPNFWRAFTDNDYGNGFDKVIPYYKEAGDKAEVISANVEKTANGTAMLKFALRFPTLNSNGSLSYTIGKDGAVAVDYQAHLAKDLPEMPRFGLKLQLPEGFDHVKWYGRGPWANYQDRKESAYLGIYDADVSELYTPYIRPQENGNRSDVRWLEIRDQQGLGLRISGAPQFDFTAHHNTIADFDYPKDGPNRHTTDIVPRPLTELCLDLRQRGVGGDNSWGAAPYKAYQMLPAEQQDYRLQLTLTPLHAR</sequence>
<dbReference type="InterPro" id="IPR014718">
    <property type="entry name" value="GH-type_carb-bd"/>
</dbReference>
<dbReference type="InterPro" id="IPR023230">
    <property type="entry name" value="Glyco_hydro_2_CS"/>
</dbReference>
<protein>
    <recommendedName>
        <fullName evidence="3 7">Beta-galactosidase</fullName>
        <ecNumber evidence="3 7">3.2.1.23</ecNumber>
    </recommendedName>
    <alternativeName>
        <fullName evidence="6 7">Lactase</fullName>
    </alternativeName>
</protein>
<dbReference type="SMART" id="SM01038">
    <property type="entry name" value="Bgal_small_N"/>
    <property type="match status" value="1"/>
</dbReference>
<dbReference type="PROSITE" id="PS00719">
    <property type="entry name" value="GLYCOSYL_HYDROL_F2_1"/>
    <property type="match status" value="1"/>
</dbReference>
<dbReference type="InterPro" id="IPR023232">
    <property type="entry name" value="Glyco_hydro_2_AS"/>
</dbReference>
<evidence type="ECO:0000256" key="1">
    <source>
        <dbReference type="ARBA" id="ARBA00001412"/>
    </source>
</evidence>
<dbReference type="InterPro" id="IPR013783">
    <property type="entry name" value="Ig-like_fold"/>
</dbReference>
<dbReference type="InterPro" id="IPR008979">
    <property type="entry name" value="Galactose-bd-like_sf"/>
</dbReference>
<dbReference type="InterPro" id="IPR004199">
    <property type="entry name" value="B-gal_small/dom_5"/>
</dbReference>
<evidence type="ECO:0000313" key="10">
    <source>
        <dbReference type="EMBL" id="QVK24267.1"/>
    </source>
</evidence>
<dbReference type="SUPFAM" id="SSF51445">
    <property type="entry name" value="(Trans)glycosidases"/>
    <property type="match status" value="1"/>
</dbReference>
<evidence type="ECO:0000256" key="2">
    <source>
        <dbReference type="ARBA" id="ARBA00007401"/>
    </source>
</evidence>
<evidence type="ECO:0000256" key="6">
    <source>
        <dbReference type="ARBA" id="ARBA00032230"/>
    </source>
</evidence>
<name>A0ABX8DJY1_9GAMM</name>
<proteinExistence type="inferred from homology"/>
<dbReference type="Gene3D" id="2.60.120.260">
    <property type="entry name" value="Galactose-binding domain-like"/>
    <property type="match status" value="1"/>
</dbReference>
<dbReference type="InterPro" id="IPR006101">
    <property type="entry name" value="Glyco_hydro_2"/>
</dbReference>
<evidence type="ECO:0000256" key="3">
    <source>
        <dbReference type="ARBA" id="ARBA00012756"/>
    </source>
</evidence>
<comment type="similarity">
    <text evidence="2 7">Belongs to the glycosyl hydrolase 2 family.</text>
</comment>
<evidence type="ECO:0000259" key="9">
    <source>
        <dbReference type="SMART" id="SM01038"/>
    </source>
</evidence>
<comment type="catalytic activity">
    <reaction evidence="1 7">
        <text>Hydrolysis of terminal non-reducing beta-D-galactose residues in beta-D-galactosides.</text>
        <dbReference type="EC" id="3.2.1.23"/>
    </reaction>
</comment>
<accession>A0ABX8DJY1</accession>
<dbReference type="Gene3D" id="3.20.20.80">
    <property type="entry name" value="Glycosidases"/>
    <property type="match status" value="1"/>
</dbReference>
<dbReference type="InterPro" id="IPR036156">
    <property type="entry name" value="Beta-gal/glucu_dom_sf"/>
</dbReference>
<dbReference type="InterPro" id="IPR006102">
    <property type="entry name" value="Ig-like_GH2"/>
</dbReference>
<dbReference type="PANTHER" id="PTHR46323">
    <property type="entry name" value="BETA-GALACTOSIDASE"/>
    <property type="match status" value="1"/>
</dbReference>
<dbReference type="EMBL" id="CP074572">
    <property type="protein sequence ID" value="QVK24267.1"/>
    <property type="molecule type" value="Genomic_DNA"/>
</dbReference>
<dbReference type="RefSeq" id="WP_213682873.1">
    <property type="nucleotide sequence ID" value="NZ_CP074572.1"/>
</dbReference>
<dbReference type="EC" id="3.2.1.23" evidence="3 7"/>
<dbReference type="Pfam" id="PF00703">
    <property type="entry name" value="Glyco_hydro_2"/>
    <property type="match status" value="1"/>
</dbReference>
<keyword evidence="8" id="KW-0732">Signal</keyword>
<evidence type="ECO:0000313" key="11">
    <source>
        <dbReference type="Proteomes" id="UP000676428"/>
    </source>
</evidence>
<dbReference type="SUPFAM" id="SSF49785">
    <property type="entry name" value="Galactose-binding domain-like"/>
    <property type="match status" value="1"/>
</dbReference>
<dbReference type="PANTHER" id="PTHR46323:SF2">
    <property type="entry name" value="BETA-GALACTOSIDASE"/>
    <property type="match status" value="1"/>
</dbReference>
<dbReference type="Gene3D" id="2.60.40.10">
    <property type="entry name" value="Immunoglobulins"/>
    <property type="match status" value="2"/>
</dbReference>
<dbReference type="PROSITE" id="PS00608">
    <property type="entry name" value="GLYCOSYL_HYDROL_F2_2"/>
    <property type="match status" value="1"/>
</dbReference>
<keyword evidence="11" id="KW-1185">Reference proteome</keyword>
<organism evidence="10 11">
    <name type="scientific">Shewanella dokdonensis</name>
    <dbReference type="NCBI Taxonomy" id="712036"/>
    <lineage>
        <taxon>Bacteria</taxon>
        <taxon>Pseudomonadati</taxon>
        <taxon>Pseudomonadota</taxon>
        <taxon>Gammaproteobacteria</taxon>
        <taxon>Alteromonadales</taxon>
        <taxon>Shewanellaceae</taxon>
        <taxon>Shewanella</taxon>
    </lineage>
</organism>
<dbReference type="Pfam" id="PF16353">
    <property type="entry name" value="LacZ_4"/>
    <property type="match status" value="1"/>
</dbReference>
<dbReference type="Pfam" id="PF02837">
    <property type="entry name" value="Glyco_hydro_2_N"/>
    <property type="match status" value="1"/>
</dbReference>
<dbReference type="Pfam" id="PF02929">
    <property type="entry name" value="Bgal_small_N"/>
    <property type="match status" value="1"/>
</dbReference>
<dbReference type="SUPFAM" id="SSF49303">
    <property type="entry name" value="beta-Galactosidase/glucuronidase domain"/>
    <property type="match status" value="2"/>
</dbReference>
<dbReference type="Gene3D" id="2.70.98.10">
    <property type="match status" value="1"/>
</dbReference>